<dbReference type="Proteomes" id="UP000237966">
    <property type="component" value="Unassembled WGS sequence"/>
</dbReference>
<proteinExistence type="predicted"/>
<evidence type="ECO:0000256" key="1">
    <source>
        <dbReference type="ARBA" id="ARBA00004651"/>
    </source>
</evidence>
<dbReference type="InterPro" id="IPR027379">
    <property type="entry name" value="CLS_N"/>
</dbReference>
<dbReference type="GeneID" id="96997020"/>
<organism evidence="8 9">
    <name type="scientific">Rathayibacter toxicus</name>
    <dbReference type="NCBI Taxonomy" id="145458"/>
    <lineage>
        <taxon>Bacteria</taxon>
        <taxon>Bacillati</taxon>
        <taxon>Actinomycetota</taxon>
        <taxon>Actinomycetes</taxon>
        <taxon>Micrococcales</taxon>
        <taxon>Microbacteriaceae</taxon>
        <taxon>Rathayibacter</taxon>
    </lineage>
</organism>
<name>A0A2S5Y950_9MICO</name>
<dbReference type="AlphaFoldDB" id="A0A2S5Y950"/>
<evidence type="ECO:0000256" key="3">
    <source>
        <dbReference type="ARBA" id="ARBA00022692"/>
    </source>
</evidence>
<evidence type="ECO:0000313" key="9">
    <source>
        <dbReference type="Proteomes" id="UP000237966"/>
    </source>
</evidence>
<accession>A0A2S5Y950</accession>
<protein>
    <recommendedName>
        <fullName evidence="7">Cardiolipin synthase N-terminal domain-containing protein</fullName>
    </recommendedName>
</protein>
<evidence type="ECO:0000259" key="7">
    <source>
        <dbReference type="Pfam" id="PF13396"/>
    </source>
</evidence>
<dbReference type="Pfam" id="PF13396">
    <property type="entry name" value="PLDc_N"/>
    <property type="match status" value="1"/>
</dbReference>
<dbReference type="OrthoDB" id="7596142at2"/>
<comment type="caution">
    <text evidence="8">The sequence shown here is derived from an EMBL/GenBank/DDBJ whole genome shotgun (WGS) entry which is preliminary data.</text>
</comment>
<evidence type="ECO:0000256" key="4">
    <source>
        <dbReference type="ARBA" id="ARBA00022989"/>
    </source>
</evidence>
<keyword evidence="3 6" id="KW-0812">Transmembrane</keyword>
<gene>
    <name evidence="8" type="ORF">C5C51_03335</name>
</gene>
<dbReference type="EMBL" id="PSWU01000004">
    <property type="protein sequence ID" value="PPI16443.1"/>
    <property type="molecule type" value="Genomic_DNA"/>
</dbReference>
<keyword evidence="4 6" id="KW-1133">Transmembrane helix</keyword>
<evidence type="ECO:0000256" key="5">
    <source>
        <dbReference type="ARBA" id="ARBA00023136"/>
    </source>
</evidence>
<evidence type="ECO:0000256" key="2">
    <source>
        <dbReference type="ARBA" id="ARBA00022475"/>
    </source>
</evidence>
<keyword evidence="2" id="KW-1003">Cell membrane</keyword>
<dbReference type="RefSeq" id="WP_081656843.1">
    <property type="nucleotide sequence ID" value="NZ_CP010848.1"/>
</dbReference>
<dbReference type="GO" id="GO:0005886">
    <property type="term" value="C:plasma membrane"/>
    <property type="evidence" value="ECO:0007669"/>
    <property type="project" value="UniProtKB-SubCell"/>
</dbReference>
<reference evidence="8 9" key="1">
    <citation type="submission" date="2018-02" db="EMBL/GenBank/DDBJ databases">
        <title>Bacteriophage NCPPB3778 and a type I-E CRISPR drive the evolution of the US Biological Select Agent, Rathayibacter toxicus.</title>
        <authorList>
            <person name="Davis E.W.II."/>
            <person name="Tabima J.F."/>
            <person name="Weisberg A.J."/>
            <person name="Lopes L.D."/>
            <person name="Wiseman M.S."/>
            <person name="Wiseman M.S."/>
            <person name="Pupko T."/>
            <person name="Belcher M.S."/>
            <person name="Sechler A.J."/>
            <person name="Tancos M.A."/>
            <person name="Schroeder B.K."/>
            <person name="Murray T.D."/>
            <person name="Luster D.G."/>
            <person name="Schneider W.L."/>
            <person name="Rogers E."/>
            <person name="Andreote F.D."/>
            <person name="Grunwald N.J."/>
            <person name="Putnam M.L."/>
            <person name="Chang J.H."/>
        </authorList>
    </citation>
    <scope>NUCLEOTIDE SEQUENCE [LARGE SCALE GENOMIC DNA]</scope>
    <source>
        <strain evidence="8 9">FH99</strain>
    </source>
</reference>
<feature type="domain" description="Cardiolipin synthase N-terminal" evidence="7">
    <location>
        <begin position="21"/>
        <end position="60"/>
    </location>
</feature>
<feature type="transmembrane region" description="Helical" evidence="6">
    <location>
        <begin position="6"/>
        <end position="30"/>
    </location>
</feature>
<comment type="subcellular location">
    <subcellularLocation>
        <location evidence="1">Cell membrane</location>
        <topology evidence="1">Multi-pass membrane protein</topology>
    </subcellularLocation>
</comment>
<sequence length="78" mass="8902">MFTETSYLHPIFLGLSVLILVLSIWALVVTARKESISLYYKVVWGIVLLLFPGIGLIIWLGAQWWARNRRTALASRAK</sequence>
<feature type="transmembrane region" description="Helical" evidence="6">
    <location>
        <begin position="42"/>
        <end position="66"/>
    </location>
</feature>
<evidence type="ECO:0000256" key="6">
    <source>
        <dbReference type="SAM" id="Phobius"/>
    </source>
</evidence>
<evidence type="ECO:0000313" key="8">
    <source>
        <dbReference type="EMBL" id="PPI16443.1"/>
    </source>
</evidence>
<keyword evidence="5 6" id="KW-0472">Membrane</keyword>